<dbReference type="InterPro" id="IPR050717">
    <property type="entry name" value="C2H2-ZF_Transcription_Reg"/>
</dbReference>
<evidence type="ECO:0000256" key="6">
    <source>
        <dbReference type="ARBA" id="ARBA00022833"/>
    </source>
</evidence>
<keyword evidence="3" id="KW-0479">Metal-binding</keyword>
<evidence type="ECO:0000313" key="13">
    <source>
        <dbReference type="EMBL" id="ALC48660.1"/>
    </source>
</evidence>
<organism evidence="13 14">
    <name type="scientific">Drosophila busckii</name>
    <name type="common">Fruit fly</name>
    <dbReference type="NCBI Taxonomy" id="30019"/>
    <lineage>
        <taxon>Eukaryota</taxon>
        <taxon>Metazoa</taxon>
        <taxon>Ecdysozoa</taxon>
        <taxon>Arthropoda</taxon>
        <taxon>Hexapoda</taxon>
        <taxon>Insecta</taxon>
        <taxon>Pterygota</taxon>
        <taxon>Neoptera</taxon>
        <taxon>Endopterygota</taxon>
        <taxon>Diptera</taxon>
        <taxon>Brachycera</taxon>
        <taxon>Muscomorpha</taxon>
        <taxon>Ephydroidea</taxon>
        <taxon>Drosophilidae</taxon>
        <taxon>Drosophila</taxon>
    </lineage>
</organism>
<comment type="similarity">
    <text evidence="2">Belongs to the krueppel C2H2-type zinc-finger protein family.</text>
</comment>
<feature type="domain" description="C2H2-type" evidence="12">
    <location>
        <begin position="75"/>
        <end position="102"/>
    </location>
</feature>
<keyword evidence="5 11" id="KW-0863">Zinc-finger</keyword>
<dbReference type="PANTHER" id="PTHR14196">
    <property type="entry name" value="ODD-SKIPPED - RELATED"/>
    <property type="match status" value="1"/>
</dbReference>
<evidence type="ECO:0000256" key="11">
    <source>
        <dbReference type="PROSITE-ProRule" id="PRU00042"/>
    </source>
</evidence>
<dbReference type="InterPro" id="IPR013087">
    <property type="entry name" value="Znf_C2H2_type"/>
</dbReference>
<dbReference type="Gene3D" id="3.30.160.60">
    <property type="entry name" value="Classic Zinc Finger"/>
    <property type="match status" value="5"/>
</dbReference>
<dbReference type="GO" id="GO:0000977">
    <property type="term" value="F:RNA polymerase II transcription regulatory region sequence-specific DNA binding"/>
    <property type="evidence" value="ECO:0007669"/>
    <property type="project" value="TreeGrafter"/>
</dbReference>
<evidence type="ECO:0000259" key="12">
    <source>
        <dbReference type="PROSITE" id="PS50157"/>
    </source>
</evidence>
<protein>
    <submittedName>
        <fullName evidence="13">Maker286</fullName>
    </submittedName>
</protein>
<dbReference type="Pfam" id="PF00096">
    <property type="entry name" value="zf-C2H2"/>
    <property type="match status" value="5"/>
</dbReference>
<keyword evidence="7" id="KW-0805">Transcription regulation</keyword>
<keyword evidence="10" id="KW-0539">Nucleus</keyword>
<reference evidence="13 14" key="1">
    <citation type="submission" date="2015-08" db="EMBL/GenBank/DDBJ databases">
        <title>Ancestral chromatin configuration constrains chromatin evolution on differentiating sex chromosomes in Drosophila.</title>
        <authorList>
            <person name="Zhou Q."/>
            <person name="Bachtrog D."/>
        </authorList>
    </citation>
    <scope>NUCLEOTIDE SEQUENCE [LARGE SCALE GENOMIC DNA]</scope>
    <source>
        <tissue evidence="13">Whole larvae</tissue>
    </source>
</reference>
<dbReference type="STRING" id="30019.A0A0M4EUC2"/>
<gene>
    <name evidence="13" type="ORF">Dbus_chrXg516</name>
</gene>
<dbReference type="PROSITE" id="PS50157">
    <property type="entry name" value="ZINC_FINGER_C2H2_2"/>
    <property type="match status" value="7"/>
</dbReference>
<keyword evidence="8" id="KW-0238">DNA-binding</keyword>
<evidence type="ECO:0000256" key="3">
    <source>
        <dbReference type="ARBA" id="ARBA00022723"/>
    </source>
</evidence>
<evidence type="ECO:0000256" key="10">
    <source>
        <dbReference type="ARBA" id="ARBA00023242"/>
    </source>
</evidence>
<feature type="domain" description="C2H2-type" evidence="12">
    <location>
        <begin position="103"/>
        <end position="130"/>
    </location>
</feature>
<dbReference type="FunFam" id="3.30.160.60:FF:000446">
    <property type="entry name" value="Zinc finger protein"/>
    <property type="match status" value="1"/>
</dbReference>
<evidence type="ECO:0000256" key="8">
    <source>
        <dbReference type="ARBA" id="ARBA00023125"/>
    </source>
</evidence>
<dbReference type="SMART" id="SM00355">
    <property type="entry name" value="ZnF_C2H2"/>
    <property type="match status" value="7"/>
</dbReference>
<dbReference type="EMBL" id="CP012528">
    <property type="protein sequence ID" value="ALC48660.1"/>
    <property type="molecule type" value="Genomic_DNA"/>
</dbReference>
<evidence type="ECO:0000256" key="7">
    <source>
        <dbReference type="ARBA" id="ARBA00023015"/>
    </source>
</evidence>
<keyword evidence="9" id="KW-0804">Transcription</keyword>
<sequence>MRQPEQQAAVIEQDQLLDISSLLCSSSNEELQLFEPLSELPEEISSDSNNAVNLQPTEPTLKARQRQCRQLSKSNICDVCGRSFSESYNLRIHKMTHTDERPHVCSVCGKGFRQQNKLRIHAVTHTNERPHICDICGKGYRFANYLAVHRRLHTGEKPYACTVAQCGYSFHSVHARRMHQKLQHPCSEALTASATDTSTLSYTCSLCGRVLSDQCYLNTHMKRHYNQRDFPCMHPQCGKRFFSSSELNHHQIAHTRLRTHCCRFCSARFLRKSNYKQHLKLHQQQA</sequence>
<evidence type="ECO:0000256" key="2">
    <source>
        <dbReference type="ARBA" id="ARBA00006991"/>
    </source>
</evidence>
<dbReference type="GO" id="GO:0009653">
    <property type="term" value="P:anatomical structure morphogenesis"/>
    <property type="evidence" value="ECO:0007669"/>
    <property type="project" value="UniProtKB-ARBA"/>
</dbReference>
<name>A0A0M4EUC2_DROBS</name>
<evidence type="ECO:0000256" key="9">
    <source>
        <dbReference type="ARBA" id="ARBA00023163"/>
    </source>
</evidence>
<dbReference type="GO" id="GO:0005634">
    <property type="term" value="C:nucleus"/>
    <property type="evidence" value="ECO:0007669"/>
    <property type="project" value="UniProtKB-SubCell"/>
</dbReference>
<dbReference type="OrthoDB" id="8112353at2759"/>
<evidence type="ECO:0000256" key="5">
    <source>
        <dbReference type="ARBA" id="ARBA00022771"/>
    </source>
</evidence>
<feature type="domain" description="C2H2-type" evidence="12">
    <location>
        <begin position="260"/>
        <end position="286"/>
    </location>
</feature>
<dbReference type="SMR" id="A0A0M4EUC2"/>
<feature type="domain" description="C2H2-type" evidence="12">
    <location>
        <begin position="230"/>
        <end position="259"/>
    </location>
</feature>
<dbReference type="GO" id="GO:0000981">
    <property type="term" value="F:DNA-binding transcription factor activity, RNA polymerase II-specific"/>
    <property type="evidence" value="ECO:0007669"/>
    <property type="project" value="TreeGrafter"/>
</dbReference>
<feature type="domain" description="C2H2-type" evidence="12">
    <location>
        <begin position="202"/>
        <end position="229"/>
    </location>
</feature>
<dbReference type="PANTHER" id="PTHR14196:SF12">
    <property type="entry name" value="ZINC FINGER PROTEIN 208-LIKE"/>
    <property type="match status" value="1"/>
</dbReference>
<dbReference type="SUPFAM" id="SSF57667">
    <property type="entry name" value="beta-beta-alpha zinc fingers"/>
    <property type="match status" value="3"/>
</dbReference>
<keyword evidence="14" id="KW-1185">Reference proteome</keyword>
<keyword evidence="4" id="KW-0677">Repeat</keyword>
<feature type="domain" description="C2H2-type" evidence="12">
    <location>
        <begin position="131"/>
        <end position="158"/>
    </location>
</feature>
<dbReference type="FunFam" id="3.30.160.60:FF:001370">
    <property type="entry name" value="Zinc finger protein"/>
    <property type="match status" value="1"/>
</dbReference>
<evidence type="ECO:0000256" key="1">
    <source>
        <dbReference type="ARBA" id="ARBA00004123"/>
    </source>
</evidence>
<dbReference type="InterPro" id="IPR036236">
    <property type="entry name" value="Znf_C2H2_sf"/>
</dbReference>
<dbReference type="FunFam" id="3.30.160.60:FF:000624">
    <property type="entry name" value="zinc finger protein 697"/>
    <property type="match status" value="1"/>
</dbReference>
<dbReference type="AlphaFoldDB" id="A0A0M4EUC2"/>
<feature type="domain" description="C2H2-type" evidence="12">
    <location>
        <begin position="159"/>
        <end position="189"/>
    </location>
</feature>
<dbReference type="Proteomes" id="UP000494163">
    <property type="component" value="Chromosome X"/>
</dbReference>
<evidence type="ECO:0000256" key="4">
    <source>
        <dbReference type="ARBA" id="ARBA00022737"/>
    </source>
</evidence>
<evidence type="ECO:0000313" key="14">
    <source>
        <dbReference type="Proteomes" id="UP000494163"/>
    </source>
</evidence>
<dbReference type="PROSITE" id="PS00028">
    <property type="entry name" value="ZINC_FINGER_C2H2_1"/>
    <property type="match status" value="7"/>
</dbReference>
<dbReference type="GO" id="GO:0008270">
    <property type="term" value="F:zinc ion binding"/>
    <property type="evidence" value="ECO:0007669"/>
    <property type="project" value="UniProtKB-KW"/>
</dbReference>
<proteinExistence type="inferred from homology"/>
<accession>A0A0M4EUC2</accession>
<keyword evidence="6" id="KW-0862">Zinc</keyword>
<comment type="subcellular location">
    <subcellularLocation>
        <location evidence="1">Nucleus</location>
    </subcellularLocation>
</comment>
<dbReference type="OMA" id="KIFARTS"/>